<dbReference type="Pfam" id="PF00488">
    <property type="entry name" value="MutS_V"/>
    <property type="match status" value="1"/>
</dbReference>
<dbReference type="SMART" id="SM00533">
    <property type="entry name" value="MUTSd"/>
    <property type="match status" value="1"/>
</dbReference>
<dbReference type="InterPro" id="IPR027417">
    <property type="entry name" value="P-loop_NTPase"/>
</dbReference>
<dbReference type="PIRSF" id="PIRSF037677">
    <property type="entry name" value="DNA_mis_repair_Msh6"/>
    <property type="match status" value="1"/>
</dbReference>
<dbReference type="Pfam" id="PF05188">
    <property type="entry name" value="MutS_II"/>
    <property type="match status" value="1"/>
</dbReference>
<comment type="function">
    <text evidence="8 9">This protein is involved in the repair of mismatches in DNA. It is possible that it carries out the mismatch recognition step. This protein has a weak ATPase activity.</text>
</comment>
<dbReference type="EMBL" id="FR695867">
    <property type="protein sequence ID" value="CBX27862.1"/>
    <property type="molecule type" value="Genomic_DNA"/>
</dbReference>
<comment type="similarity">
    <text evidence="1 9 10">Belongs to the DNA mismatch repair MutS family.</text>
</comment>
<feature type="binding site" evidence="9">
    <location>
        <begin position="621"/>
        <end position="628"/>
    </location>
    <ligand>
        <name>ATP</name>
        <dbReference type="ChEBI" id="CHEBI:30616"/>
    </ligand>
</feature>
<dbReference type="PROSITE" id="PS00486">
    <property type="entry name" value="DNA_MISMATCH_REPAIR_2"/>
    <property type="match status" value="1"/>
</dbReference>
<keyword evidence="3 9" id="KW-0547">Nucleotide-binding</keyword>
<dbReference type="InterPro" id="IPR016151">
    <property type="entry name" value="DNA_mismatch_repair_MutS_N"/>
</dbReference>
<dbReference type="SUPFAM" id="SSF48334">
    <property type="entry name" value="DNA repair protein MutS, domain III"/>
    <property type="match status" value="1"/>
</dbReference>
<dbReference type="PANTHER" id="PTHR11361:SF34">
    <property type="entry name" value="DNA MISMATCH REPAIR PROTEIN MSH1, MITOCHONDRIAL"/>
    <property type="match status" value="1"/>
</dbReference>
<evidence type="ECO:0000256" key="5">
    <source>
        <dbReference type="ARBA" id="ARBA00022840"/>
    </source>
</evidence>
<dbReference type="SUPFAM" id="SSF53150">
    <property type="entry name" value="DNA repair protein MutS, domain II"/>
    <property type="match status" value="1"/>
</dbReference>
<dbReference type="HAMAP" id="MF_00096">
    <property type="entry name" value="MutS"/>
    <property type="match status" value="1"/>
</dbReference>
<dbReference type="Pfam" id="PF05192">
    <property type="entry name" value="MutS_III"/>
    <property type="match status" value="1"/>
</dbReference>
<dbReference type="Pfam" id="PF01624">
    <property type="entry name" value="MutS_I"/>
    <property type="match status" value="1"/>
</dbReference>
<dbReference type="NCBIfam" id="NF003810">
    <property type="entry name" value="PRK05399.1"/>
    <property type="match status" value="1"/>
</dbReference>
<evidence type="ECO:0000256" key="10">
    <source>
        <dbReference type="RuleBase" id="RU003756"/>
    </source>
</evidence>
<keyword evidence="5 9" id="KW-0067">ATP-binding</keyword>
<dbReference type="FunFam" id="3.40.50.300:FF:000870">
    <property type="entry name" value="MutS protein homolog 4"/>
    <property type="match status" value="1"/>
</dbReference>
<dbReference type="GO" id="GO:0140664">
    <property type="term" value="F:ATP-dependent DNA damage sensor activity"/>
    <property type="evidence" value="ECO:0007669"/>
    <property type="project" value="InterPro"/>
</dbReference>
<dbReference type="InterPro" id="IPR005748">
    <property type="entry name" value="DNA_mismatch_repair_MutS"/>
</dbReference>
<dbReference type="GO" id="GO:0005524">
    <property type="term" value="F:ATP binding"/>
    <property type="evidence" value="ECO:0007669"/>
    <property type="project" value="UniProtKB-UniRule"/>
</dbReference>
<dbReference type="GO" id="GO:0005829">
    <property type="term" value="C:cytosol"/>
    <property type="evidence" value="ECO:0007669"/>
    <property type="project" value="TreeGrafter"/>
</dbReference>
<dbReference type="SUPFAM" id="SSF55271">
    <property type="entry name" value="DNA repair protein MutS, domain I"/>
    <property type="match status" value="1"/>
</dbReference>
<dbReference type="InterPro" id="IPR036678">
    <property type="entry name" value="MutS_con_dom_sf"/>
</dbReference>
<dbReference type="PANTHER" id="PTHR11361">
    <property type="entry name" value="DNA MISMATCH REPAIR PROTEIN MUTS FAMILY MEMBER"/>
    <property type="match status" value="1"/>
</dbReference>
<dbReference type="SMART" id="SM00534">
    <property type="entry name" value="MUTSac"/>
    <property type="match status" value="1"/>
</dbReference>
<organism evidence="12">
    <name type="scientific">uncultured Desulfobacterium sp</name>
    <dbReference type="NCBI Taxonomy" id="201089"/>
    <lineage>
        <taxon>Bacteria</taxon>
        <taxon>Pseudomonadati</taxon>
        <taxon>Thermodesulfobacteriota</taxon>
        <taxon>Desulfobacteria</taxon>
        <taxon>Desulfobacterales</taxon>
        <taxon>Desulfobacteriaceae</taxon>
        <taxon>Desulfobacterium</taxon>
        <taxon>environmental samples</taxon>
    </lineage>
</organism>
<evidence type="ECO:0000256" key="6">
    <source>
        <dbReference type="ARBA" id="ARBA00023125"/>
    </source>
</evidence>
<dbReference type="Gene3D" id="1.10.1420.10">
    <property type="match status" value="2"/>
</dbReference>
<dbReference type="InterPro" id="IPR045076">
    <property type="entry name" value="MutS"/>
</dbReference>
<evidence type="ECO:0000313" key="12">
    <source>
        <dbReference type="EMBL" id="CBX27862.1"/>
    </source>
</evidence>
<keyword evidence="6 9" id="KW-0238">DNA-binding</keyword>
<evidence type="ECO:0000256" key="9">
    <source>
        <dbReference type="HAMAP-Rule" id="MF_00096"/>
    </source>
</evidence>
<dbReference type="InterPro" id="IPR017261">
    <property type="entry name" value="DNA_mismatch_repair_MutS/MSH"/>
</dbReference>
<dbReference type="InterPro" id="IPR007860">
    <property type="entry name" value="DNA_mmatch_repair_MutS_con_dom"/>
</dbReference>
<dbReference type="CDD" id="cd03284">
    <property type="entry name" value="ABC_MutS1"/>
    <property type="match status" value="1"/>
</dbReference>
<dbReference type="InterPro" id="IPR000432">
    <property type="entry name" value="DNA_mismatch_repair_MutS_C"/>
</dbReference>
<evidence type="ECO:0000259" key="11">
    <source>
        <dbReference type="PROSITE" id="PS00486"/>
    </source>
</evidence>
<dbReference type="Gene3D" id="3.40.50.300">
    <property type="entry name" value="P-loop containing nucleotide triphosphate hydrolases"/>
    <property type="match status" value="1"/>
</dbReference>
<evidence type="ECO:0000256" key="3">
    <source>
        <dbReference type="ARBA" id="ARBA00022741"/>
    </source>
</evidence>
<evidence type="ECO:0000256" key="1">
    <source>
        <dbReference type="ARBA" id="ARBA00006271"/>
    </source>
</evidence>
<dbReference type="GO" id="GO:0003684">
    <property type="term" value="F:damaged DNA binding"/>
    <property type="evidence" value="ECO:0007669"/>
    <property type="project" value="UniProtKB-UniRule"/>
</dbReference>
<dbReference type="Gene3D" id="3.30.420.110">
    <property type="entry name" value="MutS, connector domain"/>
    <property type="match status" value="1"/>
</dbReference>
<evidence type="ECO:0000256" key="8">
    <source>
        <dbReference type="ARBA" id="ARBA00024647"/>
    </source>
</evidence>
<dbReference type="AlphaFoldDB" id="E1YB21"/>
<feature type="domain" description="DNA mismatch repair proteins mutS family" evidence="11">
    <location>
        <begin position="695"/>
        <end position="711"/>
    </location>
</feature>
<dbReference type="NCBIfam" id="TIGR01070">
    <property type="entry name" value="mutS1"/>
    <property type="match status" value="1"/>
</dbReference>
<dbReference type="InterPro" id="IPR036187">
    <property type="entry name" value="DNA_mismatch_repair_MutS_sf"/>
</dbReference>
<protein>
    <recommendedName>
        <fullName evidence="2 9">DNA mismatch repair protein MutS</fullName>
    </recommendedName>
</protein>
<dbReference type="GO" id="GO:0030983">
    <property type="term" value="F:mismatched DNA binding"/>
    <property type="evidence" value="ECO:0007669"/>
    <property type="project" value="InterPro"/>
</dbReference>
<dbReference type="Gene3D" id="3.40.1170.10">
    <property type="entry name" value="DNA repair protein MutS, domain I"/>
    <property type="match status" value="1"/>
</dbReference>
<accession>E1YB21</accession>
<evidence type="ECO:0000256" key="2">
    <source>
        <dbReference type="ARBA" id="ARBA00021982"/>
    </source>
</evidence>
<dbReference type="InterPro" id="IPR007696">
    <property type="entry name" value="DNA_mismatch_repair_MutS_core"/>
</dbReference>
<dbReference type="GO" id="GO:0006298">
    <property type="term" value="P:mismatch repair"/>
    <property type="evidence" value="ECO:0007669"/>
    <property type="project" value="UniProtKB-UniRule"/>
</dbReference>
<dbReference type="FunFam" id="1.10.1420.10:FF:000001">
    <property type="entry name" value="DNA mismatch repair protein MutS"/>
    <property type="match status" value="1"/>
</dbReference>
<evidence type="ECO:0000256" key="4">
    <source>
        <dbReference type="ARBA" id="ARBA00022763"/>
    </source>
</evidence>
<dbReference type="FunFam" id="3.40.1170.10:FF:000001">
    <property type="entry name" value="DNA mismatch repair protein MutS"/>
    <property type="match status" value="1"/>
</dbReference>
<gene>
    <name evidence="9" type="primary">mutS</name>
    <name evidence="12" type="ORF">N47_C19200</name>
</gene>
<proteinExistence type="inferred from homology"/>
<keyword evidence="7 9" id="KW-0234">DNA repair</keyword>
<keyword evidence="4 9" id="KW-0227">DNA damage</keyword>
<reference evidence="12" key="1">
    <citation type="journal article" date="2011" name="Environ. Microbiol.">
        <title>Genomic insights into the metabolic potential of the polycyclic aromatic hydrocarbon degrading sulfate-reducing Deltaproteobacterium N47.</title>
        <authorList>
            <person name="Bergmann F."/>
            <person name="Selesi D."/>
            <person name="Weinmaier T."/>
            <person name="Tischler P."/>
            <person name="Rattei T."/>
            <person name="Meckenstock R.U."/>
        </authorList>
    </citation>
    <scope>NUCLEOTIDE SEQUENCE</scope>
</reference>
<dbReference type="InterPro" id="IPR007695">
    <property type="entry name" value="DNA_mismatch_repair_MutS-lik_N"/>
</dbReference>
<sequence length="875" mass="98283">MHPSNATPMIKQYLSIKGNYPDAILLYRMGDFYEMFFEDAEVASKVLEITLTSRNKKEEFPVPMCGVPHKAVKAYIAKLIANGFKVAICDQKENPAEAKGLVKRDVVRVITPGMIIEDEFLDEKTNNYILSIARYSDNVGISCIDISTGLFRLTEGNDLLSLAEEIRRVAPSEILLPESSKNDRFLSGLVNGLNGIPITYLDDNNFDYKKCRERLIGLFRTFSLEGFGCEDKKAGICAAGALVFYIKETQKQSAGHFSSIETYNLDKYLLIDETSCQNLEIFKNIRTGSKHGTLLGVLDSTLTPMGGRLMRSWLRYPLQNREEILYRLDAVEELKNDVTSRRNIREQLNTVYDIERLGSKIVMGHSNARDLVALKNSLLTLPSIKYIAENLKSSFFVWDSEIGELSVLAQLIDKAIREDAPPVINEGGLIKEGFSEELDILIRAGSQGKGWLAKLEAKEKEETKINSLKVRFNKVFGYYIEVSKAQAKFVPSHYIRKQTLVNAERYITDELKQYEKDILNSQDRRNILEYELFTQIRENAAKLNPLIQQVAGFIARLDCINAFSEVAHENNYSRPDLNDEGLISIEEGRHPVVEKMITGERFVPNSIMMDDENNQILIITGPNMAGKSTVLRQVALIVLMAHIGSFVPAAKASINITDKIFTRVGALDNLSSGQSTFMVEMQETANILNNSSSRSLVIMDEIGRGTSTFDGISIAWAVAEYLHDLDGKGVKTLFATHYHELIDLALTKERVKNFNILVKEWNDEIVFLRKLVDGGTNRSYGIQVARLAGIPGKIIARAKKILYKIEDEHAISGAPLVAQSGAGSKHSQIQLDMFTKPEHFIVERLKNADITKMTPLDALNFINELQEKTNKACLD</sequence>
<dbReference type="InterPro" id="IPR007861">
    <property type="entry name" value="DNA_mismatch_repair_MutS_clamp"/>
</dbReference>
<evidence type="ECO:0000256" key="7">
    <source>
        <dbReference type="ARBA" id="ARBA00023204"/>
    </source>
</evidence>
<dbReference type="Pfam" id="PF05190">
    <property type="entry name" value="MutS_IV"/>
    <property type="match status" value="1"/>
</dbReference>
<name>E1YB21_9BACT</name>
<dbReference type="SUPFAM" id="SSF52540">
    <property type="entry name" value="P-loop containing nucleoside triphosphate hydrolases"/>
    <property type="match status" value="1"/>
</dbReference>